<evidence type="ECO:0000256" key="1">
    <source>
        <dbReference type="SAM" id="MobiDB-lite"/>
    </source>
</evidence>
<protein>
    <submittedName>
        <fullName evidence="2">Uncharacterized protein</fullName>
    </submittedName>
</protein>
<name>U6GXY0_9EIME</name>
<dbReference type="EMBL" id="HG692601">
    <property type="protein sequence ID" value="CDI83409.1"/>
    <property type="molecule type" value="Genomic_DNA"/>
</dbReference>
<reference evidence="2" key="2">
    <citation type="submission" date="2013-10" db="EMBL/GenBank/DDBJ databases">
        <authorList>
            <person name="Aslett M."/>
        </authorList>
    </citation>
    <scope>NUCLEOTIDE SEQUENCE [LARGE SCALE GENOMIC DNA]</scope>
    <source>
        <strain evidence="2">Houghton</strain>
    </source>
</reference>
<sequence length="140" mass="14643">MGVGGPRPYERDIRHVRKGMHPMPRRPQQPRGGPPGPAVDRYKSQSRSLSEENTGERASSAGSPRAAPAAGSPAIAAADKTAAATEKDVGGASAGGENKERGPSGSPERAPPSSLPLHSRLGDLRRRLQSKRAEPAAQQQ</sequence>
<dbReference type="Proteomes" id="UP000018201">
    <property type="component" value="Unassembled WGS sequence"/>
</dbReference>
<feature type="compositionally biased region" description="Basic residues" evidence="1">
    <location>
        <begin position="14"/>
        <end position="24"/>
    </location>
</feature>
<feature type="compositionally biased region" description="Basic and acidic residues" evidence="1">
    <location>
        <begin position="120"/>
        <end position="134"/>
    </location>
</feature>
<evidence type="ECO:0000313" key="3">
    <source>
        <dbReference type="Proteomes" id="UP000018201"/>
    </source>
</evidence>
<evidence type="ECO:0000313" key="2">
    <source>
        <dbReference type="EMBL" id="CDI83409.1"/>
    </source>
</evidence>
<dbReference type="OrthoDB" id="10472461at2759"/>
<gene>
    <name evidence="2" type="ORF">EPH_0011860</name>
</gene>
<feature type="region of interest" description="Disordered" evidence="1">
    <location>
        <begin position="1"/>
        <end position="140"/>
    </location>
</feature>
<accession>U6GXY0</accession>
<keyword evidence="3" id="KW-1185">Reference proteome</keyword>
<feature type="compositionally biased region" description="Low complexity" evidence="1">
    <location>
        <begin position="57"/>
        <end position="84"/>
    </location>
</feature>
<proteinExistence type="predicted"/>
<dbReference type="AlphaFoldDB" id="U6GXY0"/>
<dbReference type="VEuPathDB" id="ToxoDB:EPH_0011860"/>
<reference evidence="2" key="1">
    <citation type="submission" date="2013-10" db="EMBL/GenBank/DDBJ databases">
        <title>Genomic analysis of the causative agents of coccidiosis in chickens.</title>
        <authorList>
            <person name="Reid A.J."/>
            <person name="Blake D."/>
            <person name="Billington K."/>
            <person name="Browne H."/>
            <person name="Dunn M."/>
            <person name="Hung S."/>
            <person name="Kawahara F."/>
            <person name="Miranda-Saavedra D."/>
            <person name="Mourier T."/>
            <person name="Nagra H."/>
            <person name="Otto T.D."/>
            <person name="Rawlings N."/>
            <person name="Sanchez A."/>
            <person name="Sanders M."/>
            <person name="Subramaniam C."/>
            <person name="Tay Y."/>
            <person name="Dear P."/>
            <person name="Doerig C."/>
            <person name="Gruber A."/>
            <person name="Parkinson J."/>
            <person name="Shirley M."/>
            <person name="Wan K.L."/>
            <person name="Berriman M."/>
            <person name="Tomley F."/>
            <person name="Pain A."/>
        </authorList>
    </citation>
    <scope>NUCLEOTIDE SEQUENCE [LARGE SCALE GENOMIC DNA]</scope>
    <source>
        <strain evidence="2">Houghton</strain>
    </source>
</reference>
<organism evidence="2 3">
    <name type="scientific">Eimeria praecox</name>
    <dbReference type="NCBI Taxonomy" id="51316"/>
    <lineage>
        <taxon>Eukaryota</taxon>
        <taxon>Sar</taxon>
        <taxon>Alveolata</taxon>
        <taxon>Apicomplexa</taxon>
        <taxon>Conoidasida</taxon>
        <taxon>Coccidia</taxon>
        <taxon>Eucoccidiorida</taxon>
        <taxon>Eimeriorina</taxon>
        <taxon>Eimeriidae</taxon>
        <taxon>Eimeria</taxon>
    </lineage>
</organism>